<dbReference type="EMBL" id="REGA01000014">
    <property type="protein sequence ID" value="RQG93379.1"/>
    <property type="molecule type" value="Genomic_DNA"/>
</dbReference>
<gene>
    <name evidence="1" type="ORF">EA473_15215</name>
</gene>
<proteinExistence type="predicted"/>
<sequence>MYTTRSTFKSDIFGFHCKVTDASIGEISRRRTRPPPDFFPGVQIFEIVTTTAKVDCPWEDEVAGSSRFHKKRRYGSDSRH</sequence>
<accession>A0A3N6P5H2</accession>
<protein>
    <submittedName>
        <fullName evidence="1">Uncharacterized protein</fullName>
    </submittedName>
</protein>
<dbReference type="Proteomes" id="UP000282323">
    <property type="component" value="Unassembled WGS sequence"/>
</dbReference>
<evidence type="ECO:0000313" key="2">
    <source>
        <dbReference type="Proteomes" id="UP000282323"/>
    </source>
</evidence>
<evidence type="ECO:0000313" key="1">
    <source>
        <dbReference type="EMBL" id="RQG93379.1"/>
    </source>
</evidence>
<name>A0A3N6P5H2_NATCH</name>
<comment type="caution">
    <text evidence="1">The sequence shown here is derived from an EMBL/GenBank/DDBJ whole genome shotgun (WGS) entry which is preliminary data.</text>
</comment>
<dbReference type="AlphaFoldDB" id="A0A3N6P5H2"/>
<organism evidence="1 2">
    <name type="scientific">Natrarchaeobius chitinivorans</name>
    <dbReference type="NCBI Taxonomy" id="1679083"/>
    <lineage>
        <taxon>Archaea</taxon>
        <taxon>Methanobacteriati</taxon>
        <taxon>Methanobacteriota</taxon>
        <taxon>Stenosarchaea group</taxon>
        <taxon>Halobacteria</taxon>
        <taxon>Halobacteriales</taxon>
        <taxon>Natrialbaceae</taxon>
        <taxon>Natrarchaeobius</taxon>
    </lineage>
</organism>
<reference evidence="1 2" key="1">
    <citation type="submission" date="2018-10" db="EMBL/GenBank/DDBJ databases">
        <title>Natrarchaeobius chitinivorans gen. nov., sp. nov., and Natrarchaeobius haloalkaliphilus sp. nov., alkaliphilic, chitin-utilizing haloarchaea from hypersaline alkaline lakes.</title>
        <authorList>
            <person name="Sorokin D.Y."/>
            <person name="Elcheninov A.G."/>
            <person name="Kostrikina N.A."/>
            <person name="Bale N.J."/>
            <person name="Sinninghe Damste J.S."/>
            <person name="Khijniak T.V."/>
            <person name="Kublanov I.V."/>
            <person name="Toshchakov S.V."/>
        </authorList>
    </citation>
    <scope>NUCLEOTIDE SEQUENCE [LARGE SCALE GENOMIC DNA]</scope>
    <source>
        <strain evidence="1 2">AArcht4T</strain>
    </source>
</reference>
<keyword evidence="2" id="KW-1185">Reference proteome</keyword>